<dbReference type="STRING" id="27342.A0A0H2R4B8"/>
<evidence type="ECO:0000313" key="2">
    <source>
        <dbReference type="EMBL" id="KLO06177.1"/>
    </source>
</evidence>
<keyword evidence="1" id="KW-0732">Signal</keyword>
<reference evidence="2 3" key="1">
    <citation type="submission" date="2015-04" db="EMBL/GenBank/DDBJ databases">
        <title>Complete genome sequence of Schizopora paradoxa KUC8140, a cosmopolitan wood degrader in East Asia.</title>
        <authorList>
            <consortium name="DOE Joint Genome Institute"/>
            <person name="Min B."/>
            <person name="Park H."/>
            <person name="Jang Y."/>
            <person name="Kim J.-J."/>
            <person name="Kim K.H."/>
            <person name="Pangilinan J."/>
            <person name="Lipzen A."/>
            <person name="Riley R."/>
            <person name="Grigoriev I.V."/>
            <person name="Spatafora J.W."/>
            <person name="Choi I.-G."/>
        </authorList>
    </citation>
    <scope>NUCLEOTIDE SEQUENCE [LARGE SCALE GENOMIC DNA]</scope>
    <source>
        <strain evidence="2 3">KUC8140</strain>
    </source>
</reference>
<dbReference type="AlphaFoldDB" id="A0A0H2R4B8"/>
<protein>
    <submittedName>
        <fullName evidence="2">Uncharacterized protein</fullName>
    </submittedName>
</protein>
<dbReference type="Gene3D" id="2.60.120.260">
    <property type="entry name" value="Galactose-binding domain-like"/>
    <property type="match status" value="1"/>
</dbReference>
<sequence length="201" mass="21750">MCKRHLITTTSAVLLLLFVLFLGAPETVHSSFTLMNVSIDDFSPDPSTNARVTYGLVNQVTHAGAGWSVGQNCTECLAQPDPSKVFDQTWHDSSTAENGANISFASISFTGVAVYVMGIVISSTPRTSTSLNNSRIFFQVDGVDQGSFLFEASLGTEVVYSYNTTFFAKEDLPNGTHNVTMMCGDAEPGDSLCLLDRFIYT</sequence>
<feature type="signal peptide" evidence="1">
    <location>
        <begin position="1"/>
        <end position="30"/>
    </location>
</feature>
<gene>
    <name evidence="2" type="ORF">SCHPADRAFT_883060</name>
</gene>
<evidence type="ECO:0000256" key="1">
    <source>
        <dbReference type="SAM" id="SignalP"/>
    </source>
</evidence>
<organism evidence="2 3">
    <name type="scientific">Schizopora paradoxa</name>
    <dbReference type="NCBI Taxonomy" id="27342"/>
    <lineage>
        <taxon>Eukaryota</taxon>
        <taxon>Fungi</taxon>
        <taxon>Dikarya</taxon>
        <taxon>Basidiomycota</taxon>
        <taxon>Agaricomycotina</taxon>
        <taxon>Agaricomycetes</taxon>
        <taxon>Hymenochaetales</taxon>
        <taxon>Schizoporaceae</taxon>
        <taxon>Schizopora</taxon>
    </lineage>
</organism>
<proteinExistence type="predicted"/>
<dbReference type="InParanoid" id="A0A0H2R4B8"/>
<evidence type="ECO:0000313" key="3">
    <source>
        <dbReference type="Proteomes" id="UP000053477"/>
    </source>
</evidence>
<name>A0A0H2R4B8_9AGAM</name>
<keyword evidence="3" id="KW-1185">Reference proteome</keyword>
<feature type="chain" id="PRO_5005201266" evidence="1">
    <location>
        <begin position="31"/>
        <end position="201"/>
    </location>
</feature>
<dbReference type="EMBL" id="KQ086229">
    <property type="protein sequence ID" value="KLO06177.1"/>
    <property type="molecule type" value="Genomic_DNA"/>
</dbReference>
<dbReference type="OrthoDB" id="3245657at2759"/>
<accession>A0A0H2R4B8</accession>
<dbReference type="Proteomes" id="UP000053477">
    <property type="component" value="Unassembled WGS sequence"/>
</dbReference>